<evidence type="ECO:0000259" key="12">
    <source>
        <dbReference type="PROSITE" id="PS50113"/>
    </source>
</evidence>
<dbReference type="Gene3D" id="3.30.565.10">
    <property type="entry name" value="Histidine kinase-like ATPase, C-terminal domain"/>
    <property type="match status" value="1"/>
</dbReference>
<dbReference type="InterPro" id="IPR005467">
    <property type="entry name" value="His_kinase_dom"/>
</dbReference>
<comment type="catalytic activity">
    <reaction evidence="1">
        <text>ATP + protein L-histidine = ADP + protein N-phospho-L-histidine.</text>
        <dbReference type="EC" id="2.7.13.3"/>
    </reaction>
</comment>
<evidence type="ECO:0000256" key="6">
    <source>
        <dbReference type="ARBA" id="ARBA00023012"/>
    </source>
</evidence>
<feature type="domain" description="PAS" evidence="11">
    <location>
        <begin position="140"/>
        <end position="203"/>
    </location>
</feature>
<feature type="domain" description="Histidine kinase" evidence="9">
    <location>
        <begin position="285"/>
        <end position="515"/>
    </location>
</feature>
<feature type="modified residue" description="4-aspartylphosphate" evidence="7">
    <location>
        <position position="57"/>
    </location>
</feature>
<evidence type="ECO:0000259" key="10">
    <source>
        <dbReference type="PROSITE" id="PS50110"/>
    </source>
</evidence>
<evidence type="ECO:0000313" key="13">
    <source>
        <dbReference type="EMBL" id="MBR7836839.1"/>
    </source>
</evidence>
<evidence type="ECO:0000256" key="7">
    <source>
        <dbReference type="PROSITE-ProRule" id="PRU00169"/>
    </source>
</evidence>
<dbReference type="InterPro" id="IPR004358">
    <property type="entry name" value="Sig_transdc_His_kin-like_C"/>
</dbReference>
<evidence type="ECO:0000256" key="8">
    <source>
        <dbReference type="SAM" id="MobiDB-lite"/>
    </source>
</evidence>
<feature type="domain" description="PAC" evidence="12">
    <location>
        <begin position="213"/>
        <end position="265"/>
    </location>
</feature>
<dbReference type="SMART" id="SM00091">
    <property type="entry name" value="PAS"/>
    <property type="match status" value="1"/>
</dbReference>
<dbReference type="SMART" id="SM00387">
    <property type="entry name" value="HATPase_c"/>
    <property type="match status" value="1"/>
</dbReference>
<dbReference type="Gene3D" id="1.10.287.130">
    <property type="match status" value="1"/>
</dbReference>
<dbReference type="PROSITE" id="PS50110">
    <property type="entry name" value="RESPONSE_REGULATORY"/>
    <property type="match status" value="2"/>
</dbReference>
<dbReference type="InterPro" id="IPR003594">
    <property type="entry name" value="HATPase_dom"/>
</dbReference>
<dbReference type="SUPFAM" id="SSF55785">
    <property type="entry name" value="PYP-like sensor domain (PAS domain)"/>
    <property type="match status" value="1"/>
</dbReference>
<dbReference type="SMART" id="SM00388">
    <property type="entry name" value="HisKA"/>
    <property type="match status" value="1"/>
</dbReference>
<evidence type="ECO:0000313" key="14">
    <source>
        <dbReference type="Proteomes" id="UP000675781"/>
    </source>
</evidence>
<evidence type="ECO:0000259" key="9">
    <source>
        <dbReference type="PROSITE" id="PS50109"/>
    </source>
</evidence>
<evidence type="ECO:0000256" key="4">
    <source>
        <dbReference type="ARBA" id="ARBA00022553"/>
    </source>
</evidence>
<dbReference type="Gene3D" id="3.40.50.2300">
    <property type="match status" value="2"/>
</dbReference>
<dbReference type="EC" id="2.7.13.3" evidence="3"/>
<dbReference type="PRINTS" id="PR00344">
    <property type="entry name" value="BCTRLSENSOR"/>
</dbReference>
<protein>
    <recommendedName>
        <fullName evidence="3">histidine kinase</fullName>
        <ecNumber evidence="3">2.7.13.3</ecNumber>
    </recommendedName>
</protein>
<dbReference type="InterPro" id="IPR013655">
    <property type="entry name" value="PAS_fold_3"/>
</dbReference>
<organism evidence="13 14">
    <name type="scientific">Actinospica durhamensis</name>
    <dbReference type="NCBI Taxonomy" id="1508375"/>
    <lineage>
        <taxon>Bacteria</taxon>
        <taxon>Bacillati</taxon>
        <taxon>Actinomycetota</taxon>
        <taxon>Actinomycetes</taxon>
        <taxon>Catenulisporales</taxon>
        <taxon>Actinospicaceae</taxon>
        <taxon>Actinospica</taxon>
    </lineage>
</organism>
<keyword evidence="6" id="KW-0902">Two-component regulatory system</keyword>
<dbReference type="PANTHER" id="PTHR43065">
    <property type="entry name" value="SENSOR HISTIDINE KINASE"/>
    <property type="match status" value="1"/>
</dbReference>
<dbReference type="PROSITE" id="PS50113">
    <property type="entry name" value="PAC"/>
    <property type="match status" value="1"/>
</dbReference>
<evidence type="ECO:0000256" key="2">
    <source>
        <dbReference type="ARBA" id="ARBA00004236"/>
    </source>
</evidence>
<accession>A0A941EZ86</accession>
<dbReference type="InterPro" id="IPR003661">
    <property type="entry name" value="HisK_dim/P_dom"/>
</dbReference>
<evidence type="ECO:0000256" key="3">
    <source>
        <dbReference type="ARBA" id="ARBA00012438"/>
    </source>
</evidence>
<dbReference type="Pfam" id="PF08447">
    <property type="entry name" value="PAS_3"/>
    <property type="match status" value="1"/>
</dbReference>
<dbReference type="EMBL" id="JAGSOG010000165">
    <property type="protein sequence ID" value="MBR7836839.1"/>
    <property type="molecule type" value="Genomic_DNA"/>
</dbReference>
<keyword evidence="4 7" id="KW-0597">Phosphoprotein</keyword>
<dbReference type="PROSITE" id="PS50109">
    <property type="entry name" value="HIS_KIN"/>
    <property type="match status" value="1"/>
</dbReference>
<dbReference type="SUPFAM" id="SSF55874">
    <property type="entry name" value="ATPase domain of HSP90 chaperone/DNA topoisomerase II/histidine kinase"/>
    <property type="match status" value="1"/>
</dbReference>
<dbReference type="InterPro" id="IPR001789">
    <property type="entry name" value="Sig_transdc_resp-reg_receiver"/>
</dbReference>
<dbReference type="Pfam" id="PF02518">
    <property type="entry name" value="HATPase_c"/>
    <property type="match status" value="1"/>
</dbReference>
<evidence type="ECO:0000259" key="11">
    <source>
        <dbReference type="PROSITE" id="PS50112"/>
    </source>
</evidence>
<keyword evidence="14" id="KW-1185">Reference proteome</keyword>
<dbReference type="RefSeq" id="WP_212531311.1">
    <property type="nucleotide sequence ID" value="NZ_JAGSOG010000165.1"/>
</dbReference>
<dbReference type="SUPFAM" id="SSF47384">
    <property type="entry name" value="Homodimeric domain of signal transducing histidine kinase"/>
    <property type="match status" value="1"/>
</dbReference>
<evidence type="ECO:0000256" key="1">
    <source>
        <dbReference type="ARBA" id="ARBA00000085"/>
    </source>
</evidence>
<comment type="caution">
    <text evidence="13">The sequence shown here is derived from an EMBL/GenBank/DDBJ whole genome shotgun (WGS) entry which is preliminary data.</text>
</comment>
<dbReference type="GO" id="GO:0005886">
    <property type="term" value="C:plasma membrane"/>
    <property type="evidence" value="ECO:0007669"/>
    <property type="project" value="UniProtKB-SubCell"/>
</dbReference>
<feature type="modified residue" description="4-aspartylphosphate" evidence="7">
    <location>
        <position position="586"/>
    </location>
</feature>
<dbReference type="InterPro" id="IPR035965">
    <property type="entry name" value="PAS-like_dom_sf"/>
</dbReference>
<dbReference type="InterPro" id="IPR036890">
    <property type="entry name" value="HATPase_C_sf"/>
</dbReference>
<sequence>MADPIRILICEDNPDDAVLVVAHLRRGGVELEYERVDEAEAAREALRERPPDLVISDYWMPGFGAEDALDLVKASGLDIPFILVSGRIGEESATALMRAGAHDFVLKDQPARLVRVVRRELRQTEVRRERRAAEVAVRLSEQRFRLFADHTPDVMFRYRVHPTEEVEYVSPAASAVLGRAPQELCGDPATLFALVAPEDRDALAAAWHSSDPRPLVVRWPRADGADTWTEQRAVALHDQDGRVTAVEGILRDITDRVIADRQRDAMQQQLRQAERLESMGRLAGGIAHDFNNLLAVILGHTDLALTDLPPDSPHRPGMAAIHTLAERGAALTRQLLVFSRQEPLRPETLDANEVVADTERVLRGTIGEDVTFVTRLAPDLRPIRIDRSELERLLLNLVTNARRAMPSGGRLEIETANVRRAGAADGGQNPDPDQSPDGVGPASIVRLSVSDTGSGMPERVRKHVFEPYFTTDAEAGTGLGLSSAYGVVKAAGGEIAISSRPGEGTVVRIDLPAVERPTVAPASPEPAPAQGRGQTLLVVEDDDAVRDLVCRMAGRGGYRTVGIAAPSEALRVYRESAGSVDALLTDLVMSGMSGIELATAVREQDPALPVLLMSGYSAGTLPGDRPLPDGMALLHKPFTTAALLTALGEVLGGGTREAADGPGTD</sequence>
<proteinExistence type="predicted"/>
<dbReference type="CDD" id="cd00130">
    <property type="entry name" value="PAS"/>
    <property type="match status" value="1"/>
</dbReference>
<dbReference type="Pfam" id="PF00072">
    <property type="entry name" value="Response_reg"/>
    <property type="match status" value="2"/>
</dbReference>
<dbReference type="GO" id="GO:0000155">
    <property type="term" value="F:phosphorelay sensor kinase activity"/>
    <property type="evidence" value="ECO:0007669"/>
    <property type="project" value="InterPro"/>
</dbReference>
<feature type="domain" description="Response regulatory" evidence="10">
    <location>
        <begin position="535"/>
        <end position="651"/>
    </location>
</feature>
<dbReference type="InterPro" id="IPR000700">
    <property type="entry name" value="PAS-assoc_C"/>
</dbReference>
<keyword evidence="5" id="KW-0418">Kinase</keyword>
<dbReference type="CDD" id="cd00156">
    <property type="entry name" value="REC"/>
    <property type="match status" value="1"/>
</dbReference>
<dbReference type="Gene3D" id="3.30.450.20">
    <property type="entry name" value="PAS domain"/>
    <property type="match status" value="1"/>
</dbReference>
<reference evidence="13" key="1">
    <citation type="submission" date="2021-04" db="EMBL/GenBank/DDBJ databases">
        <title>Genome based classification of Actinospica acidithermotolerans sp. nov., an actinobacterium isolated from an Indonesian hot spring.</title>
        <authorList>
            <person name="Kusuma A.B."/>
            <person name="Putra K.E."/>
            <person name="Nafisah S."/>
            <person name="Loh J."/>
            <person name="Nouioui I."/>
            <person name="Goodfellow M."/>
        </authorList>
    </citation>
    <scope>NUCLEOTIDE SEQUENCE</scope>
    <source>
        <strain evidence="13">CSCA 57</strain>
    </source>
</reference>
<dbReference type="CDD" id="cd00082">
    <property type="entry name" value="HisKA"/>
    <property type="match status" value="1"/>
</dbReference>
<name>A0A941EZ86_9ACTN</name>
<dbReference type="InterPro" id="IPR000014">
    <property type="entry name" value="PAS"/>
</dbReference>
<dbReference type="SUPFAM" id="SSF52172">
    <property type="entry name" value="CheY-like"/>
    <property type="match status" value="2"/>
</dbReference>
<dbReference type="InterPro" id="IPR036097">
    <property type="entry name" value="HisK_dim/P_sf"/>
</dbReference>
<dbReference type="SMART" id="SM00448">
    <property type="entry name" value="REC"/>
    <property type="match status" value="2"/>
</dbReference>
<dbReference type="PROSITE" id="PS50112">
    <property type="entry name" value="PAS"/>
    <property type="match status" value="1"/>
</dbReference>
<evidence type="ECO:0000256" key="5">
    <source>
        <dbReference type="ARBA" id="ARBA00022777"/>
    </source>
</evidence>
<gene>
    <name evidence="13" type="ORF">KDL01_26410</name>
</gene>
<dbReference type="PANTHER" id="PTHR43065:SF42">
    <property type="entry name" value="TWO-COMPONENT SENSOR PPRA"/>
    <property type="match status" value="1"/>
</dbReference>
<dbReference type="Proteomes" id="UP000675781">
    <property type="component" value="Unassembled WGS sequence"/>
</dbReference>
<feature type="region of interest" description="Disordered" evidence="8">
    <location>
        <begin position="422"/>
        <end position="443"/>
    </location>
</feature>
<comment type="subcellular location">
    <subcellularLocation>
        <location evidence="2">Cell membrane</location>
    </subcellularLocation>
</comment>
<keyword evidence="5" id="KW-0808">Transferase</keyword>
<dbReference type="NCBIfam" id="TIGR00229">
    <property type="entry name" value="sensory_box"/>
    <property type="match status" value="1"/>
</dbReference>
<dbReference type="AlphaFoldDB" id="A0A941EZ86"/>
<dbReference type="InterPro" id="IPR011006">
    <property type="entry name" value="CheY-like_superfamily"/>
</dbReference>
<feature type="domain" description="Response regulatory" evidence="10">
    <location>
        <begin position="6"/>
        <end position="122"/>
    </location>
</feature>